<proteinExistence type="predicted"/>
<protein>
    <recommendedName>
        <fullName evidence="4">DUF4154 domain-containing protein</fullName>
    </recommendedName>
</protein>
<evidence type="ECO:0000313" key="2">
    <source>
        <dbReference type="EMBL" id="MBO1360538.1"/>
    </source>
</evidence>
<accession>A0ABS3LX99</accession>
<gene>
    <name evidence="2" type="ORF">J2D73_12130</name>
</gene>
<evidence type="ECO:0008006" key="4">
    <source>
        <dbReference type="Google" id="ProtNLM"/>
    </source>
</evidence>
<dbReference type="EMBL" id="JAFVMF010000012">
    <property type="protein sequence ID" value="MBO1360538.1"/>
    <property type="molecule type" value="Genomic_DNA"/>
</dbReference>
<sequence length="184" mass="19772">MPHFLRRISYLRRLALLPPVLCLVAAMCRVAAADPLNAKDIMIVGQALHFIEPPLQGAIRVAVVYNQATPGSEREANQVVDHFDGELTVGSLSMHPVAVSLAQIDQTPFDAVISADGAGTAALRQALTQRHAPCVTGHREQVTGGFCQIYLTSQPNVDILLNQAASDAASVHFATAFRIMIHTL</sequence>
<reference evidence="2 3" key="1">
    <citation type="submission" date="2021-03" db="EMBL/GenBank/DDBJ databases">
        <title>The complete genome sequence of Acetobacter sacchari TBRC 11175.</title>
        <authorList>
            <person name="Charoenyingcharoen P."/>
            <person name="Yukphan P."/>
        </authorList>
    </citation>
    <scope>NUCLEOTIDE SEQUENCE [LARGE SCALE GENOMIC DNA]</scope>
    <source>
        <strain evidence="2 3">TBRC 11175</strain>
    </source>
</reference>
<evidence type="ECO:0000313" key="3">
    <source>
        <dbReference type="Proteomes" id="UP000664771"/>
    </source>
</evidence>
<name>A0ABS3LX99_9PROT</name>
<feature type="chain" id="PRO_5045166900" description="DUF4154 domain-containing protein" evidence="1">
    <location>
        <begin position="34"/>
        <end position="184"/>
    </location>
</feature>
<organism evidence="2 3">
    <name type="scientific">Acetobacter sacchari</name>
    <dbReference type="NCBI Taxonomy" id="2661687"/>
    <lineage>
        <taxon>Bacteria</taxon>
        <taxon>Pseudomonadati</taxon>
        <taxon>Pseudomonadota</taxon>
        <taxon>Alphaproteobacteria</taxon>
        <taxon>Acetobacterales</taxon>
        <taxon>Acetobacteraceae</taxon>
        <taxon>Acetobacter</taxon>
    </lineage>
</organism>
<dbReference type="RefSeq" id="WP_207881811.1">
    <property type="nucleotide sequence ID" value="NZ_JAFVMF010000012.1"/>
</dbReference>
<comment type="caution">
    <text evidence="2">The sequence shown here is derived from an EMBL/GenBank/DDBJ whole genome shotgun (WGS) entry which is preliminary data.</text>
</comment>
<evidence type="ECO:0000256" key="1">
    <source>
        <dbReference type="SAM" id="SignalP"/>
    </source>
</evidence>
<keyword evidence="1" id="KW-0732">Signal</keyword>
<dbReference type="Proteomes" id="UP000664771">
    <property type="component" value="Unassembled WGS sequence"/>
</dbReference>
<feature type="signal peptide" evidence="1">
    <location>
        <begin position="1"/>
        <end position="33"/>
    </location>
</feature>
<keyword evidence="3" id="KW-1185">Reference proteome</keyword>